<proteinExistence type="predicted"/>
<protein>
    <submittedName>
        <fullName evidence="1">Uncharacterized protein</fullName>
    </submittedName>
</protein>
<gene>
    <name evidence="1" type="ORF">METZ01_LOCUS443557</name>
</gene>
<reference evidence="1" key="1">
    <citation type="submission" date="2018-05" db="EMBL/GenBank/DDBJ databases">
        <authorList>
            <person name="Lanie J.A."/>
            <person name="Ng W.-L."/>
            <person name="Kazmierczak K.M."/>
            <person name="Andrzejewski T.M."/>
            <person name="Davidsen T.M."/>
            <person name="Wayne K.J."/>
            <person name="Tettelin H."/>
            <person name="Glass J.I."/>
            <person name="Rusch D."/>
            <person name="Podicherti R."/>
            <person name="Tsui H.-C.T."/>
            <person name="Winkler M.E."/>
        </authorList>
    </citation>
    <scope>NUCLEOTIDE SEQUENCE</scope>
</reference>
<organism evidence="1">
    <name type="scientific">marine metagenome</name>
    <dbReference type="NCBI Taxonomy" id="408172"/>
    <lineage>
        <taxon>unclassified sequences</taxon>
        <taxon>metagenomes</taxon>
        <taxon>ecological metagenomes</taxon>
    </lineage>
</organism>
<accession>A0A382Z5G2</accession>
<name>A0A382Z5G2_9ZZZZ</name>
<evidence type="ECO:0000313" key="1">
    <source>
        <dbReference type="EMBL" id="SVD90703.1"/>
    </source>
</evidence>
<feature type="non-terminal residue" evidence="1">
    <location>
        <position position="1"/>
    </location>
</feature>
<sequence length="25" mass="2865">LHQHNITNIPKAIKKDDDGFINFGE</sequence>
<dbReference type="AlphaFoldDB" id="A0A382Z5G2"/>
<dbReference type="EMBL" id="UINC01181152">
    <property type="protein sequence ID" value="SVD90703.1"/>
    <property type="molecule type" value="Genomic_DNA"/>
</dbReference>